<sequence length="471" mass="51404">MTDSNVVLARLELWLEQSRPPPGTHLPAQQLADLLGVSRSPVSQALAVLAERGWLRRQPHRGYYVEQLPDPGGFPPQGSAAAAWPHDDLHQPLRLCMAMVPAALLEPGYQLDPAVLRRLRAQENRLHALPDGARAQHELDFYIALTEAAHNPYFTEAILRLNRPAGLRNVADALWRHHSGQRLDVLDLLELGHHEAAARLMTSHFRSTLSSLAQQEQACRQGGEINMKLDEKIRAAFLPEGRLRASINVGNPILARRDEQDGAAGVSVDLAREFAKWLQVELELVVFASAGESVEAVAAQKADIGFFAIDPKRGEQIAFTAPYVIIEGAYLVREDAALTAREEVDRQGLTVMVGKGSAYDLFLSRELRHASIARAPTSPSVVDTFLAQGADVAAGVRQQLQADARRLGGLRLLDGHFMLIRQAMGLPKARGAAAQAYLAYFVEQMKATGFVAAALQRHGIEGAAVAGPQEH</sequence>
<evidence type="ECO:0000256" key="1">
    <source>
        <dbReference type="ARBA" id="ARBA00022729"/>
    </source>
</evidence>
<evidence type="ECO:0000313" key="7">
    <source>
        <dbReference type="Proteomes" id="UP000216429"/>
    </source>
</evidence>
<dbReference type="InterPro" id="IPR001638">
    <property type="entry name" value="Solute-binding_3/MltF_N"/>
</dbReference>
<feature type="domain" description="HTH gntR-type" evidence="5">
    <location>
        <begin position="1"/>
        <end position="68"/>
    </location>
</feature>
<evidence type="ECO:0000313" key="6">
    <source>
        <dbReference type="EMBL" id="OZI74036.1"/>
    </source>
</evidence>
<evidence type="ECO:0000256" key="2">
    <source>
        <dbReference type="ARBA" id="ARBA00023015"/>
    </source>
</evidence>
<dbReference type="Pfam" id="PF00497">
    <property type="entry name" value="SBP_bac_3"/>
    <property type="match status" value="1"/>
</dbReference>
<keyword evidence="2" id="KW-0805">Transcription regulation</keyword>
<dbReference type="InterPro" id="IPR036388">
    <property type="entry name" value="WH-like_DNA-bd_sf"/>
</dbReference>
<dbReference type="Proteomes" id="UP000216429">
    <property type="component" value="Unassembled WGS sequence"/>
</dbReference>
<dbReference type="OrthoDB" id="571173at2"/>
<keyword evidence="3" id="KW-0238">DNA-binding</keyword>
<dbReference type="SMART" id="SM00062">
    <property type="entry name" value="PBPb"/>
    <property type="match status" value="1"/>
</dbReference>
<comment type="caution">
    <text evidence="6">The sequence shown here is derived from an EMBL/GenBank/DDBJ whole genome shotgun (WGS) entry which is preliminary data.</text>
</comment>
<proteinExistence type="predicted"/>
<protein>
    <recommendedName>
        <fullName evidence="5">HTH gntR-type domain-containing protein</fullName>
    </recommendedName>
</protein>
<dbReference type="InterPro" id="IPR000524">
    <property type="entry name" value="Tscrpt_reg_HTH_GntR"/>
</dbReference>
<evidence type="ECO:0000256" key="4">
    <source>
        <dbReference type="ARBA" id="ARBA00023163"/>
    </source>
</evidence>
<dbReference type="GO" id="GO:0003677">
    <property type="term" value="F:DNA binding"/>
    <property type="evidence" value="ECO:0007669"/>
    <property type="project" value="UniProtKB-KW"/>
</dbReference>
<dbReference type="CDD" id="cd07377">
    <property type="entry name" value="WHTH_GntR"/>
    <property type="match status" value="1"/>
</dbReference>
<gene>
    <name evidence="6" type="ORF">CAL22_05925</name>
</gene>
<accession>A0A261VIR2</accession>
<dbReference type="Pfam" id="PF07729">
    <property type="entry name" value="FCD"/>
    <property type="match status" value="1"/>
</dbReference>
<keyword evidence="7" id="KW-1185">Reference proteome</keyword>
<dbReference type="Gene3D" id="1.10.10.10">
    <property type="entry name" value="Winged helix-like DNA-binding domain superfamily/Winged helix DNA-binding domain"/>
    <property type="match status" value="1"/>
</dbReference>
<dbReference type="Pfam" id="PF00392">
    <property type="entry name" value="GntR"/>
    <property type="match status" value="1"/>
</dbReference>
<dbReference type="SMART" id="SM00345">
    <property type="entry name" value="HTH_GNTR"/>
    <property type="match status" value="1"/>
</dbReference>
<name>A0A261VIR2_9BORD</name>
<organism evidence="6 7">
    <name type="scientific">Bordetella genomosp. 12</name>
    <dbReference type="NCBI Taxonomy" id="463035"/>
    <lineage>
        <taxon>Bacteria</taxon>
        <taxon>Pseudomonadati</taxon>
        <taxon>Pseudomonadota</taxon>
        <taxon>Betaproteobacteria</taxon>
        <taxon>Burkholderiales</taxon>
        <taxon>Alcaligenaceae</taxon>
        <taxon>Bordetella</taxon>
    </lineage>
</organism>
<dbReference type="SUPFAM" id="SSF48008">
    <property type="entry name" value="GntR ligand-binding domain-like"/>
    <property type="match status" value="1"/>
</dbReference>
<dbReference type="Gene3D" id="1.20.120.530">
    <property type="entry name" value="GntR ligand-binding domain-like"/>
    <property type="match status" value="1"/>
</dbReference>
<dbReference type="SUPFAM" id="SSF46785">
    <property type="entry name" value="Winged helix' DNA-binding domain"/>
    <property type="match status" value="1"/>
</dbReference>
<dbReference type="CDD" id="cd13623">
    <property type="entry name" value="PBP2_AA_hypothetical"/>
    <property type="match status" value="1"/>
</dbReference>
<dbReference type="PANTHER" id="PTHR35936:SF17">
    <property type="entry name" value="ARGININE-BINDING EXTRACELLULAR PROTEIN ARTP"/>
    <property type="match status" value="1"/>
</dbReference>
<dbReference type="PROSITE" id="PS50949">
    <property type="entry name" value="HTH_GNTR"/>
    <property type="match status" value="1"/>
</dbReference>
<reference evidence="7" key="1">
    <citation type="submission" date="2017-05" db="EMBL/GenBank/DDBJ databases">
        <title>Complete and WGS of Bordetella genogroups.</title>
        <authorList>
            <person name="Spilker T."/>
            <person name="Lipuma J."/>
        </authorList>
    </citation>
    <scope>NUCLEOTIDE SEQUENCE [LARGE SCALE GENOMIC DNA]</scope>
    <source>
        <strain evidence="7">AU6712</strain>
    </source>
</reference>
<dbReference type="PANTHER" id="PTHR35936">
    <property type="entry name" value="MEMBRANE-BOUND LYTIC MUREIN TRANSGLYCOSYLASE F"/>
    <property type="match status" value="1"/>
</dbReference>
<dbReference type="InterPro" id="IPR011711">
    <property type="entry name" value="GntR_C"/>
</dbReference>
<evidence type="ECO:0000256" key="3">
    <source>
        <dbReference type="ARBA" id="ARBA00023125"/>
    </source>
</evidence>
<dbReference type="InterPro" id="IPR036390">
    <property type="entry name" value="WH_DNA-bd_sf"/>
</dbReference>
<dbReference type="SUPFAM" id="SSF53850">
    <property type="entry name" value="Periplasmic binding protein-like II"/>
    <property type="match status" value="1"/>
</dbReference>
<keyword evidence="4" id="KW-0804">Transcription</keyword>
<evidence type="ECO:0000259" key="5">
    <source>
        <dbReference type="PROSITE" id="PS50949"/>
    </source>
</evidence>
<dbReference type="InterPro" id="IPR008920">
    <property type="entry name" value="TF_FadR/GntR_C"/>
</dbReference>
<dbReference type="AlphaFoldDB" id="A0A261VIR2"/>
<dbReference type="EMBL" id="NEVU01000002">
    <property type="protein sequence ID" value="OZI74036.1"/>
    <property type="molecule type" value="Genomic_DNA"/>
</dbReference>
<keyword evidence="1" id="KW-0732">Signal</keyword>
<dbReference type="Gene3D" id="3.40.190.10">
    <property type="entry name" value="Periplasmic binding protein-like II"/>
    <property type="match status" value="2"/>
</dbReference>
<dbReference type="GO" id="GO:0003700">
    <property type="term" value="F:DNA-binding transcription factor activity"/>
    <property type="evidence" value="ECO:0007669"/>
    <property type="project" value="InterPro"/>
</dbReference>